<feature type="transmembrane region" description="Helical" evidence="10">
    <location>
        <begin position="375"/>
        <end position="396"/>
    </location>
</feature>
<dbReference type="PANTHER" id="PTHR30012">
    <property type="entry name" value="GENERAL SECRETION PATHWAY PROTEIN"/>
    <property type="match status" value="1"/>
</dbReference>
<dbReference type="InterPro" id="IPR018076">
    <property type="entry name" value="T2SS_GspF_dom"/>
</dbReference>
<feature type="domain" description="Type II secretion system protein GspF" evidence="11">
    <location>
        <begin position="68"/>
        <end position="191"/>
    </location>
</feature>
<evidence type="ECO:0000259" key="11">
    <source>
        <dbReference type="Pfam" id="PF00482"/>
    </source>
</evidence>
<dbReference type="PROSITE" id="PS00874">
    <property type="entry name" value="T2SP_F"/>
    <property type="match status" value="1"/>
</dbReference>
<dbReference type="PRINTS" id="PR00812">
    <property type="entry name" value="BCTERIALGSPF"/>
</dbReference>
<evidence type="ECO:0000313" key="12">
    <source>
        <dbReference type="EMBL" id="PIR89577.1"/>
    </source>
</evidence>
<evidence type="ECO:0000256" key="4">
    <source>
        <dbReference type="ARBA" id="ARBA00022475"/>
    </source>
</evidence>
<gene>
    <name evidence="12" type="ORF">COU07_01625</name>
</gene>
<feature type="domain" description="Type II secretion system protein GspF" evidence="11">
    <location>
        <begin position="271"/>
        <end position="394"/>
    </location>
</feature>
<comment type="subcellular location">
    <subcellularLocation>
        <location evidence="1">Cell inner membrane</location>
        <topology evidence="1">Multi-pass membrane protein</topology>
    </subcellularLocation>
    <subcellularLocation>
        <location evidence="9">Cell membrane</location>
        <topology evidence="9">Multi-pass membrane protein</topology>
    </subcellularLocation>
</comment>
<comment type="similarity">
    <text evidence="2 9">Belongs to the GSP F family.</text>
</comment>
<dbReference type="GO" id="GO:0005886">
    <property type="term" value="C:plasma membrane"/>
    <property type="evidence" value="ECO:0007669"/>
    <property type="project" value="UniProtKB-SubCell"/>
</dbReference>
<organism evidence="12 13">
    <name type="scientific">Candidatus Harrisonbacteria bacterium CG10_big_fil_rev_8_21_14_0_10_40_38</name>
    <dbReference type="NCBI Taxonomy" id="1974583"/>
    <lineage>
        <taxon>Bacteria</taxon>
        <taxon>Candidatus Harrisoniibacteriota</taxon>
    </lineage>
</organism>
<evidence type="ECO:0000256" key="10">
    <source>
        <dbReference type="SAM" id="Phobius"/>
    </source>
</evidence>
<protein>
    <recommendedName>
        <fullName evidence="11">Type II secretion system protein GspF domain-containing protein</fullName>
    </recommendedName>
</protein>
<dbReference type="AlphaFoldDB" id="A0A2H0UT59"/>
<feature type="transmembrane region" description="Helical" evidence="10">
    <location>
        <begin position="167"/>
        <end position="190"/>
    </location>
</feature>
<reference evidence="13" key="1">
    <citation type="submission" date="2017-09" db="EMBL/GenBank/DDBJ databases">
        <title>Depth-based differentiation of microbial function through sediment-hosted aquifers and enrichment of novel symbionts in the deep terrestrial subsurface.</title>
        <authorList>
            <person name="Probst A.J."/>
            <person name="Ladd B."/>
            <person name="Jarett J.K."/>
            <person name="Geller-Mcgrath D.E."/>
            <person name="Sieber C.M.K."/>
            <person name="Emerson J.B."/>
            <person name="Anantharaman K."/>
            <person name="Thomas B.C."/>
            <person name="Malmstrom R."/>
            <person name="Stieglmeier M."/>
            <person name="Klingl A."/>
            <person name="Woyke T."/>
            <person name="Ryan C.M."/>
            <person name="Banfield J.F."/>
        </authorList>
    </citation>
    <scope>NUCLEOTIDE SEQUENCE [LARGE SCALE GENOMIC DNA]</scope>
</reference>
<dbReference type="PANTHER" id="PTHR30012:SF0">
    <property type="entry name" value="TYPE II SECRETION SYSTEM PROTEIN F-RELATED"/>
    <property type="match status" value="1"/>
</dbReference>
<dbReference type="Proteomes" id="UP000231157">
    <property type="component" value="Unassembled WGS sequence"/>
</dbReference>
<evidence type="ECO:0000256" key="5">
    <source>
        <dbReference type="ARBA" id="ARBA00022519"/>
    </source>
</evidence>
<dbReference type="EMBL" id="PFAZ01000001">
    <property type="protein sequence ID" value="PIR89577.1"/>
    <property type="molecule type" value="Genomic_DNA"/>
</dbReference>
<keyword evidence="4" id="KW-1003">Cell membrane</keyword>
<comment type="caution">
    <text evidence="12">The sequence shown here is derived from an EMBL/GenBank/DDBJ whole genome shotgun (WGS) entry which is preliminary data.</text>
</comment>
<dbReference type="Pfam" id="PF00482">
    <property type="entry name" value="T2SSF"/>
    <property type="match status" value="2"/>
</dbReference>
<keyword evidence="8 10" id="KW-0472">Membrane</keyword>
<keyword evidence="5" id="KW-0997">Cell inner membrane</keyword>
<evidence type="ECO:0000256" key="7">
    <source>
        <dbReference type="ARBA" id="ARBA00022989"/>
    </source>
</evidence>
<keyword evidence="3 9" id="KW-0813">Transport</keyword>
<keyword evidence="7 10" id="KW-1133">Transmembrane helix</keyword>
<evidence type="ECO:0000256" key="1">
    <source>
        <dbReference type="ARBA" id="ARBA00004429"/>
    </source>
</evidence>
<proteinExistence type="inferred from homology"/>
<evidence type="ECO:0000256" key="3">
    <source>
        <dbReference type="ARBA" id="ARBA00022448"/>
    </source>
</evidence>
<keyword evidence="6 9" id="KW-0812">Transmembrane</keyword>
<evidence type="ECO:0000256" key="9">
    <source>
        <dbReference type="RuleBase" id="RU003923"/>
    </source>
</evidence>
<dbReference type="InterPro" id="IPR003004">
    <property type="entry name" value="GspF/PilC"/>
</dbReference>
<feature type="transmembrane region" description="Helical" evidence="10">
    <location>
        <begin position="221"/>
        <end position="240"/>
    </location>
</feature>
<dbReference type="FunFam" id="1.20.81.30:FF:000001">
    <property type="entry name" value="Type II secretion system protein F"/>
    <property type="match status" value="1"/>
</dbReference>
<evidence type="ECO:0000256" key="8">
    <source>
        <dbReference type="ARBA" id="ARBA00023136"/>
    </source>
</evidence>
<dbReference type="InterPro" id="IPR042094">
    <property type="entry name" value="T2SS_GspF_sf"/>
</dbReference>
<name>A0A2H0UT59_9BACT</name>
<sequence>MKFRYSARTKQGELQVGFVDAVNKESALNVLTSHGLFILSLEKAKKAPWYTGLFGFLHRVKEKDLAIFTRQFATMLEAKISIHDALKALYYQTENSALRAALVDISNDVDSGLTLSQAMARHDDIFFEFYINLIQSAEVTGGVERAMVYLADYLERQLVILGKVKNALIYPAFIVVLAVIVGGILIGVVFPQIAPLFEESEVDLPIITRIFLVLGNFINNWWIAIIVFFIVFTLILIDYLRSNEGQAIRDQILLTAPILGKFFKKLYVARFAEIASVLIKGGIPIAQAIEIGGHTVGSALYREMLHDVAEGVRRGELMSQSFARYGAYFPPIVNQMITVGEQTGKVDEMFVRIGTFYSREVENVVSNITELIQPVIMVFLGIMVAFLFAAILLPIYNLVQVIR</sequence>
<accession>A0A2H0UT59</accession>
<evidence type="ECO:0000256" key="2">
    <source>
        <dbReference type="ARBA" id="ARBA00005745"/>
    </source>
</evidence>
<evidence type="ECO:0000313" key="13">
    <source>
        <dbReference type="Proteomes" id="UP000231157"/>
    </source>
</evidence>
<dbReference type="GO" id="GO:0009306">
    <property type="term" value="P:protein secretion"/>
    <property type="evidence" value="ECO:0007669"/>
    <property type="project" value="InterPro"/>
</dbReference>
<evidence type="ECO:0000256" key="6">
    <source>
        <dbReference type="ARBA" id="ARBA00022692"/>
    </source>
</evidence>
<dbReference type="Gene3D" id="1.20.81.30">
    <property type="entry name" value="Type II secretion system (T2SS), domain F"/>
    <property type="match status" value="2"/>
</dbReference>
<dbReference type="InterPro" id="IPR001992">
    <property type="entry name" value="T2SS_GspF/T4SS_PilC_CS"/>
</dbReference>